<evidence type="ECO:0000313" key="16">
    <source>
        <dbReference type="Proteomes" id="UP000563524"/>
    </source>
</evidence>
<keyword evidence="8" id="KW-0677">Repeat</keyword>
<dbReference type="PRINTS" id="PR01374">
    <property type="entry name" value="TONBPROTEIN"/>
</dbReference>
<dbReference type="InterPro" id="IPR003538">
    <property type="entry name" value="TonB"/>
</dbReference>
<evidence type="ECO:0000256" key="8">
    <source>
        <dbReference type="ARBA" id="ARBA00022737"/>
    </source>
</evidence>
<dbReference type="EMBL" id="JACHOB010000001">
    <property type="protein sequence ID" value="MBB4658517.1"/>
    <property type="molecule type" value="Genomic_DNA"/>
</dbReference>
<keyword evidence="10 13" id="KW-1133">Transmembrane helix</keyword>
<dbReference type="Gene3D" id="3.30.2420.10">
    <property type="entry name" value="TonB"/>
    <property type="match status" value="1"/>
</dbReference>
<gene>
    <name evidence="15" type="ORF">GGQ59_001017</name>
</gene>
<evidence type="ECO:0000259" key="14">
    <source>
        <dbReference type="PROSITE" id="PS52015"/>
    </source>
</evidence>
<keyword evidence="11 13" id="KW-0472">Membrane</keyword>
<evidence type="ECO:0000256" key="1">
    <source>
        <dbReference type="ARBA" id="ARBA00004383"/>
    </source>
</evidence>
<dbReference type="Proteomes" id="UP000563524">
    <property type="component" value="Unassembled WGS sequence"/>
</dbReference>
<dbReference type="PROSITE" id="PS52015">
    <property type="entry name" value="TONB_CTD"/>
    <property type="match status" value="1"/>
</dbReference>
<evidence type="ECO:0000256" key="13">
    <source>
        <dbReference type="RuleBase" id="RU362123"/>
    </source>
</evidence>
<dbReference type="InterPro" id="IPR051045">
    <property type="entry name" value="TonB-dependent_transducer"/>
</dbReference>
<dbReference type="GO" id="GO:0030288">
    <property type="term" value="C:outer membrane-bounded periplasmic space"/>
    <property type="evidence" value="ECO:0007669"/>
    <property type="project" value="InterPro"/>
</dbReference>
<evidence type="ECO:0000313" key="15">
    <source>
        <dbReference type="EMBL" id="MBB4658517.1"/>
    </source>
</evidence>
<dbReference type="Pfam" id="PF03544">
    <property type="entry name" value="TonB_C"/>
    <property type="match status" value="1"/>
</dbReference>
<dbReference type="AlphaFoldDB" id="A0A840I1A0"/>
<comment type="similarity">
    <text evidence="2 13">Belongs to the TonB family.</text>
</comment>
<comment type="function">
    <text evidence="13">Interacts with outer membrane receptor proteins that carry out high-affinity binding and energy dependent uptake into the periplasmic space of specific substrates. It could act to transduce energy from the cytoplasmic membrane to specific energy-requiring processes in the outer membrane, resulting in the release into the periplasm of ligands bound by these outer membrane proteins.</text>
</comment>
<keyword evidence="13" id="KW-0735">Signal-anchor</keyword>
<comment type="caution">
    <text evidence="15">The sequence shown here is derived from an EMBL/GenBank/DDBJ whole genome shotgun (WGS) entry which is preliminary data.</text>
</comment>
<evidence type="ECO:0000256" key="4">
    <source>
        <dbReference type="ARBA" id="ARBA00022448"/>
    </source>
</evidence>
<keyword evidence="9 13" id="KW-0653">Protein transport</keyword>
<dbReference type="SUPFAM" id="SSF74653">
    <property type="entry name" value="TolA/TonB C-terminal domain"/>
    <property type="match status" value="1"/>
</dbReference>
<dbReference type="PANTHER" id="PTHR33446">
    <property type="entry name" value="PROTEIN TONB-RELATED"/>
    <property type="match status" value="1"/>
</dbReference>
<evidence type="ECO:0000256" key="7">
    <source>
        <dbReference type="ARBA" id="ARBA00022692"/>
    </source>
</evidence>
<evidence type="ECO:0000256" key="11">
    <source>
        <dbReference type="ARBA" id="ARBA00023136"/>
    </source>
</evidence>
<keyword evidence="4 13" id="KW-0813">Transport</keyword>
<keyword evidence="16" id="KW-1185">Reference proteome</keyword>
<evidence type="ECO:0000256" key="10">
    <source>
        <dbReference type="ARBA" id="ARBA00022989"/>
    </source>
</evidence>
<evidence type="ECO:0000256" key="6">
    <source>
        <dbReference type="ARBA" id="ARBA00022519"/>
    </source>
</evidence>
<dbReference type="GO" id="GO:0098797">
    <property type="term" value="C:plasma membrane protein complex"/>
    <property type="evidence" value="ECO:0007669"/>
    <property type="project" value="TreeGrafter"/>
</dbReference>
<feature type="domain" description="TonB C-terminal" evidence="14">
    <location>
        <begin position="103"/>
        <end position="193"/>
    </location>
</feature>
<dbReference type="RefSeq" id="WP_183816405.1">
    <property type="nucleotide sequence ID" value="NZ_JACHOB010000001.1"/>
</dbReference>
<dbReference type="GO" id="GO:0031992">
    <property type="term" value="F:energy transducer activity"/>
    <property type="evidence" value="ECO:0007669"/>
    <property type="project" value="InterPro"/>
</dbReference>
<evidence type="ECO:0000256" key="12">
    <source>
        <dbReference type="ARBA" id="ARBA00025849"/>
    </source>
</evidence>
<keyword evidence="5 13" id="KW-1003">Cell membrane</keyword>
<keyword evidence="6 13" id="KW-0997">Cell inner membrane</keyword>
<dbReference type="InterPro" id="IPR037682">
    <property type="entry name" value="TonB_C"/>
</dbReference>
<dbReference type="PANTHER" id="PTHR33446:SF8">
    <property type="entry name" value="PROTEIN TONB"/>
    <property type="match status" value="1"/>
</dbReference>
<proteinExistence type="inferred from homology"/>
<dbReference type="NCBIfam" id="TIGR01352">
    <property type="entry name" value="tonB_Cterm"/>
    <property type="match status" value="1"/>
</dbReference>
<accession>A0A840I1A0</accession>
<comment type="subcellular location">
    <subcellularLocation>
        <location evidence="1 13">Cell inner membrane</location>
        <topology evidence="1 13">Single-pass membrane protein</topology>
        <orientation evidence="1 13">Periplasmic side</orientation>
    </subcellularLocation>
</comment>
<name>A0A840I1A0_9PROT</name>
<reference evidence="15 16" key="1">
    <citation type="submission" date="2020-08" db="EMBL/GenBank/DDBJ databases">
        <title>Genomic Encyclopedia of Type Strains, Phase IV (KMG-IV): sequencing the most valuable type-strain genomes for metagenomic binning, comparative biology and taxonomic classification.</title>
        <authorList>
            <person name="Goeker M."/>
        </authorList>
    </citation>
    <scope>NUCLEOTIDE SEQUENCE [LARGE SCALE GENOMIC DNA]</scope>
    <source>
        <strain evidence="15 16">DSM 102850</strain>
    </source>
</reference>
<dbReference type="GO" id="GO:0015891">
    <property type="term" value="P:siderophore transport"/>
    <property type="evidence" value="ECO:0007669"/>
    <property type="project" value="InterPro"/>
</dbReference>
<dbReference type="InterPro" id="IPR006260">
    <property type="entry name" value="TonB/TolA_C"/>
</dbReference>
<keyword evidence="7 13" id="KW-0812">Transmembrane</keyword>
<evidence type="ECO:0000256" key="2">
    <source>
        <dbReference type="ARBA" id="ARBA00006555"/>
    </source>
</evidence>
<sequence length="193" mass="20703">MQRFVLGLPFAGIVTAALFVLMYGLIMPGEIFIPGEIKERPYIPPPPKPFEPDPPSIERTIAPLPETPPLIRPDYTGPASSDPANGFVEPTLSVGEIDPSGGTASAVLLPLITMSPAYPANCLARGTSGHATVRYDVTLGGQVVNAVVTESSNRCFERAALDAIAAWRYQPAMTTEQGYIARGETKRFAFEVQ</sequence>
<evidence type="ECO:0000256" key="5">
    <source>
        <dbReference type="ARBA" id="ARBA00022475"/>
    </source>
</evidence>
<evidence type="ECO:0000256" key="9">
    <source>
        <dbReference type="ARBA" id="ARBA00022927"/>
    </source>
</evidence>
<dbReference type="GO" id="GO:0055085">
    <property type="term" value="P:transmembrane transport"/>
    <property type="evidence" value="ECO:0007669"/>
    <property type="project" value="InterPro"/>
</dbReference>
<comment type="subunit">
    <text evidence="12">Homodimer. Forms a complex with the accessory proteins ExbB and ExbD.</text>
</comment>
<protein>
    <recommendedName>
        <fullName evidence="3 13">Protein TonB</fullName>
    </recommendedName>
</protein>
<feature type="transmembrane region" description="Helical" evidence="13">
    <location>
        <begin position="6"/>
        <end position="26"/>
    </location>
</feature>
<evidence type="ECO:0000256" key="3">
    <source>
        <dbReference type="ARBA" id="ARBA00022362"/>
    </source>
</evidence>
<organism evidence="15 16">
    <name type="scientific">Parvularcula dongshanensis</name>
    <dbReference type="NCBI Taxonomy" id="1173995"/>
    <lineage>
        <taxon>Bacteria</taxon>
        <taxon>Pseudomonadati</taxon>
        <taxon>Pseudomonadota</taxon>
        <taxon>Alphaproteobacteria</taxon>
        <taxon>Parvularculales</taxon>
        <taxon>Parvularculaceae</taxon>
        <taxon>Parvularcula</taxon>
    </lineage>
</organism>
<dbReference type="GO" id="GO:0015031">
    <property type="term" value="P:protein transport"/>
    <property type="evidence" value="ECO:0007669"/>
    <property type="project" value="UniProtKB-UniRule"/>
</dbReference>